<feature type="domain" description="Peptidase M1 membrane alanine aminopeptidase" evidence="2">
    <location>
        <begin position="376"/>
        <end position="556"/>
    </location>
</feature>
<dbReference type="RefSeq" id="WP_150414146.1">
    <property type="nucleotide sequence ID" value="NZ_VYQF01000001.1"/>
</dbReference>
<evidence type="ECO:0000313" key="3">
    <source>
        <dbReference type="EMBL" id="KAA9042017.1"/>
    </source>
</evidence>
<dbReference type="InterPro" id="IPR014782">
    <property type="entry name" value="Peptidase_M1_dom"/>
</dbReference>
<name>A0A5J5IPR1_9BACT</name>
<comment type="caution">
    <text evidence="3">The sequence shown here is derived from an EMBL/GenBank/DDBJ whole genome shotgun (WGS) entry which is preliminary data.</text>
</comment>
<dbReference type="Gene3D" id="1.10.390.10">
    <property type="entry name" value="Neutral Protease Domain 2"/>
    <property type="match status" value="1"/>
</dbReference>
<feature type="chain" id="PRO_5023886389" evidence="1">
    <location>
        <begin position="22"/>
        <end position="654"/>
    </location>
</feature>
<dbReference type="CDD" id="cd09604">
    <property type="entry name" value="M1_APN_like"/>
    <property type="match status" value="1"/>
</dbReference>
<proteinExistence type="predicted"/>
<accession>A0A5J5IPR1</accession>
<dbReference type="GO" id="GO:0008270">
    <property type="term" value="F:zinc ion binding"/>
    <property type="evidence" value="ECO:0007669"/>
    <property type="project" value="InterPro"/>
</dbReference>
<feature type="signal peptide" evidence="1">
    <location>
        <begin position="1"/>
        <end position="21"/>
    </location>
</feature>
<organism evidence="3 4">
    <name type="scientific">Ginsengibacter hankyongi</name>
    <dbReference type="NCBI Taxonomy" id="2607284"/>
    <lineage>
        <taxon>Bacteria</taxon>
        <taxon>Pseudomonadati</taxon>
        <taxon>Bacteroidota</taxon>
        <taxon>Chitinophagia</taxon>
        <taxon>Chitinophagales</taxon>
        <taxon>Chitinophagaceae</taxon>
        <taxon>Ginsengibacter</taxon>
    </lineage>
</organism>
<evidence type="ECO:0000259" key="2">
    <source>
        <dbReference type="Pfam" id="PF01433"/>
    </source>
</evidence>
<protein>
    <submittedName>
        <fullName evidence="3">M1 family metallopeptidase</fullName>
    </submittedName>
</protein>
<gene>
    <name evidence="3" type="ORF">FW778_08375</name>
</gene>
<keyword evidence="4" id="KW-1185">Reference proteome</keyword>
<reference evidence="3 4" key="1">
    <citation type="submission" date="2019-09" db="EMBL/GenBank/DDBJ databases">
        <title>Draft genome sequence of Ginsengibacter sp. BR5-29.</title>
        <authorList>
            <person name="Im W.-T."/>
        </authorList>
    </citation>
    <scope>NUCLEOTIDE SEQUENCE [LARGE SCALE GENOMIC DNA]</scope>
    <source>
        <strain evidence="3 4">BR5-29</strain>
    </source>
</reference>
<dbReference type="SUPFAM" id="SSF55486">
    <property type="entry name" value="Metalloproteases ('zincins'), catalytic domain"/>
    <property type="match status" value="1"/>
</dbReference>
<dbReference type="GO" id="GO:0008237">
    <property type="term" value="F:metallopeptidase activity"/>
    <property type="evidence" value="ECO:0007669"/>
    <property type="project" value="InterPro"/>
</dbReference>
<dbReference type="InterPro" id="IPR027268">
    <property type="entry name" value="Peptidase_M4/M1_CTD_sf"/>
</dbReference>
<dbReference type="EMBL" id="VYQF01000001">
    <property type="protein sequence ID" value="KAA9042017.1"/>
    <property type="molecule type" value="Genomic_DNA"/>
</dbReference>
<sequence>MKYKKLFFALFFSLLIIYSFGQQQTTVASLYNPKEVFAQNFYKNKGNEIRSANGAPGPKYWQNRADYNLQAAIDTVKNELSCNETIHYTNNSPDSLPSLWIQLDQNTYREDARSNFYSGPGAEQHTKGFQFESITVTYKGKSFNADYIITDTRMQIRLPRALSSKSKIDISIKYHYSISIFGGRTDYLMTKNGKIYEMAQWYPRACVYDNLEGWNTLPFLGSGEFYCEYGDFDYTVTVPNDMIVAGSGELQNENEVLSDQQIQRLAAARKSDKTVMIRTVGEVNRRTAHYVSNGTKMWHFKMYNSRDVAFGASKAYVWDAARVNLPGGKKSLAMSVYPVESAGEDAWGRATEYLKKSIEFFSTNYFVYPWPVAVNEAGTAGGMEYPGIVFDGWRDKAGELYWVTAHEIGHNWFPMIVGSNERRYAFMDEGFNTFIDVYAADDFNKGEYAPKRDGEYAPGKGNPADEIIPYLKDAEAPTMMARADAVIEKYRHPIEYFKPAFGLVLLREVILGHDRFDYAFKKYIEHWAFKHPSPDDFFRTMNNEGGEDLNWFWREWFQNNWQLDLTIQSVSYRNNDYKRGADITIVNLQKMAMPFNIEIVLKDGSKQNLQLPVETWLQSAVHTIHLPTTQPLQSVTIDPAAMLPDSNRGNNSWE</sequence>
<keyword evidence="1" id="KW-0732">Signal</keyword>
<dbReference type="Proteomes" id="UP000326903">
    <property type="component" value="Unassembled WGS sequence"/>
</dbReference>
<evidence type="ECO:0000256" key="1">
    <source>
        <dbReference type="SAM" id="SignalP"/>
    </source>
</evidence>
<dbReference type="AlphaFoldDB" id="A0A5J5IPR1"/>
<dbReference type="Pfam" id="PF01433">
    <property type="entry name" value="Peptidase_M1"/>
    <property type="match status" value="1"/>
</dbReference>
<evidence type="ECO:0000313" key="4">
    <source>
        <dbReference type="Proteomes" id="UP000326903"/>
    </source>
</evidence>